<dbReference type="GO" id="GO:0015421">
    <property type="term" value="F:ABC-type oligopeptide transporter activity"/>
    <property type="evidence" value="ECO:0007669"/>
    <property type="project" value="TreeGrafter"/>
</dbReference>
<dbReference type="GO" id="GO:0005524">
    <property type="term" value="F:ATP binding"/>
    <property type="evidence" value="ECO:0007669"/>
    <property type="project" value="InterPro"/>
</dbReference>
<dbReference type="PANTHER" id="PTHR43394">
    <property type="entry name" value="ATP-DEPENDENT PERMEASE MDL1, MITOCHONDRIAL"/>
    <property type="match status" value="1"/>
</dbReference>
<feature type="compositionally biased region" description="Basic and acidic residues" evidence="5">
    <location>
        <begin position="145"/>
        <end position="183"/>
    </location>
</feature>
<feature type="compositionally biased region" description="Polar residues" evidence="5">
    <location>
        <begin position="391"/>
        <end position="400"/>
    </location>
</feature>
<reference evidence="6" key="1">
    <citation type="submission" date="2021-03" db="EMBL/GenBank/DDBJ databases">
        <title>Comparative genomics and phylogenomic investigation of the class Geoglossomycetes provide insights into ecological specialization and systematics.</title>
        <authorList>
            <person name="Melie T."/>
            <person name="Pirro S."/>
            <person name="Miller A.N."/>
            <person name="Quandt A."/>
        </authorList>
    </citation>
    <scope>NUCLEOTIDE SEQUENCE</scope>
    <source>
        <strain evidence="6">CAQ_001_2017</strain>
    </source>
</reference>
<keyword evidence="3" id="KW-1133">Transmembrane helix</keyword>
<proteinExistence type="predicted"/>
<feature type="region of interest" description="Disordered" evidence="5">
    <location>
        <begin position="48"/>
        <end position="74"/>
    </location>
</feature>
<evidence type="ECO:0000256" key="5">
    <source>
        <dbReference type="SAM" id="MobiDB-lite"/>
    </source>
</evidence>
<feature type="compositionally biased region" description="Low complexity" evidence="5">
    <location>
        <begin position="190"/>
        <end position="203"/>
    </location>
</feature>
<evidence type="ECO:0000256" key="3">
    <source>
        <dbReference type="ARBA" id="ARBA00022989"/>
    </source>
</evidence>
<dbReference type="Gene3D" id="1.20.1560.10">
    <property type="entry name" value="ABC transporter type 1, transmembrane domain"/>
    <property type="match status" value="1"/>
</dbReference>
<evidence type="ECO:0000313" key="6">
    <source>
        <dbReference type="EMBL" id="KAH0559763.1"/>
    </source>
</evidence>
<feature type="region of interest" description="Disordered" evidence="5">
    <location>
        <begin position="134"/>
        <end position="409"/>
    </location>
</feature>
<feature type="compositionally biased region" description="Polar residues" evidence="5">
    <location>
        <begin position="258"/>
        <end position="269"/>
    </location>
</feature>
<feature type="region of interest" description="Disordered" evidence="5">
    <location>
        <begin position="82"/>
        <end position="101"/>
    </location>
</feature>
<evidence type="ECO:0000256" key="1">
    <source>
        <dbReference type="ARBA" id="ARBA00004141"/>
    </source>
</evidence>
<evidence type="ECO:0000256" key="4">
    <source>
        <dbReference type="ARBA" id="ARBA00023136"/>
    </source>
</evidence>
<name>A0A9P8LC41_9PEZI</name>
<feature type="compositionally biased region" description="Basic residues" evidence="5">
    <location>
        <begin position="347"/>
        <end position="358"/>
    </location>
</feature>
<feature type="compositionally biased region" description="Low complexity" evidence="5">
    <location>
        <begin position="366"/>
        <end position="381"/>
    </location>
</feature>
<accession>A0A9P8LC41</accession>
<organism evidence="6 7">
    <name type="scientific">Trichoglossum hirsutum</name>
    <dbReference type="NCBI Taxonomy" id="265104"/>
    <lineage>
        <taxon>Eukaryota</taxon>
        <taxon>Fungi</taxon>
        <taxon>Dikarya</taxon>
        <taxon>Ascomycota</taxon>
        <taxon>Pezizomycotina</taxon>
        <taxon>Geoglossomycetes</taxon>
        <taxon>Geoglossales</taxon>
        <taxon>Geoglossaceae</taxon>
        <taxon>Trichoglossum</taxon>
    </lineage>
</organism>
<dbReference type="InterPro" id="IPR036640">
    <property type="entry name" value="ABC1_TM_sf"/>
</dbReference>
<evidence type="ECO:0000313" key="7">
    <source>
        <dbReference type="Proteomes" id="UP000750711"/>
    </source>
</evidence>
<keyword evidence="2" id="KW-0812">Transmembrane</keyword>
<comment type="subcellular location">
    <subcellularLocation>
        <location evidence="1">Membrane</location>
        <topology evidence="1">Multi-pass membrane protein</topology>
    </subcellularLocation>
</comment>
<dbReference type="PANTHER" id="PTHR43394:SF1">
    <property type="entry name" value="ATP-BINDING CASSETTE SUB-FAMILY B MEMBER 10, MITOCHONDRIAL"/>
    <property type="match status" value="1"/>
</dbReference>
<dbReference type="AlphaFoldDB" id="A0A9P8LC41"/>
<dbReference type="Gene3D" id="3.40.50.300">
    <property type="entry name" value="P-loop containing nucleotide triphosphate hydrolases"/>
    <property type="match status" value="1"/>
</dbReference>
<sequence length="409" mass="44622">MTHRLSTIMNADLILVVHDGRVIEQGTHEELLRVKGKYHSLWSKQAFVGTPEGDSNEPESSKSTPTILNDVGHAGNLAPADEAKLTSDPLQSTPEVSEKSIASKAATAEVVLKPDAPEFIPKFFHDFVQPPNEVVESKTATTKEPSAEKQYRQKREKEAKKLEKAEQKSEKKSQKQKRQKEMKPQGNISGADGAAEGETAAAGPPQKQPETPVEAPVKQEKEKEKNRRYRYRSLGLRGRKDKDSETVGTEGAEETDGYVTTASATNTPLESEVDPDILKEKSSRPRSRRAKSRSAPEGQIDGVDDSDSIHLPGFSGNHPVMYQQRRASAPSDPPAGPKDMRGSSQGQRRRRPRHWRNRSKAEGKSTDVTASSSTETTSSQAPPTPSVTPSDEVSSGTPGQASVRFAPGF</sequence>
<protein>
    <submittedName>
        <fullName evidence="6">Uncharacterized protein</fullName>
    </submittedName>
</protein>
<dbReference type="InterPro" id="IPR039421">
    <property type="entry name" value="Type_1_exporter"/>
</dbReference>
<gene>
    <name evidence="6" type="ORF">GP486_003714</name>
</gene>
<evidence type="ECO:0000256" key="2">
    <source>
        <dbReference type="ARBA" id="ARBA00022692"/>
    </source>
</evidence>
<keyword evidence="4" id="KW-0472">Membrane</keyword>
<dbReference type="EMBL" id="JAGHQM010000526">
    <property type="protein sequence ID" value="KAH0559763.1"/>
    <property type="molecule type" value="Genomic_DNA"/>
</dbReference>
<dbReference type="SUPFAM" id="SSF52540">
    <property type="entry name" value="P-loop containing nucleoside triphosphate hydrolases"/>
    <property type="match status" value="1"/>
</dbReference>
<keyword evidence="7" id="KW-1185">Reference proteome</keyword>
<dbReference type="Proteomes" id="UP000750711">
    <property type="component" value="Unassembled WGS sequence"/>
</dbReference>
<comment type="caution">
    <text evidence="6">The sequence shown here is derived from an EMBL/GenBank/DDBJ whole genome shotgun (WGS) entry which is preliminary data.</text>
</comment>
<dbReference type="InterPro" id="IPR027417">
    <property type="entry name" value="P-loop_NTPase"/>
</dbReference>
<dbReference type="GO" id="GO:0090374">
    <property type="term" value="P:oligopeptide export from mitochondrion"/>
    <property type="evidence" value="ECO:0007669"/>
    <property type="project" value="TreeGrafter"/>
</dbReference>
<dbReference type="GO" id="GO:0005743">
    <property type="term" value="C:mitochondrial inner membrane"/>
    <property type="evidence" value="ECO:0007669"/>
    <property type="project" value="TreeGrafter"/>
</dbReference>